<organism evidence="1 2">
    <name type="scientific">Pseudomonas fluorescens</name>
    <dbReference type="NCBI Taxonomy" id="294"/>
    <lineage>
        <taxon>Bacteria</taxon>
        <taxon>Pseudomonadati</taxon>
        <taxon>Pseudomonadota</taxon>
        <taxon>Gammaproteobacteria</taxon>
        <taxon>Pseudomonadales</taxon>
        <taxon>Pseudomonadaceae</taxon>
        <taxon>Pseudomonas</taxon>
    </lineage>
</organism>
<evidence type="ECO:0008006" key="3">
    <source>
        <dbReference type="Google" id="ProtNLM"/>
    </source>
</evidence>
<accession>A0A5E6UKZ7</accession>
<gene>
    <name evidence="1" type="ORF">PS624_03600</name>
</gene>
<evidence type="ECO:0000313" key="2">
    <source>
        <dbReference type="Proteomes" id="UP000326241"/>
    </source>
</evidence>
<name>A0A5E6UKZ7_PSEFL</name>
<dbReference type="Gene3D" id="3.20.20.190">
    <property type="entry name" value="Phosphatidylinositol (PI) phosphodiesterase"/>
    <property type="match status" value="1"/>
</dbReference>
<dbReference type="RefSeq" id="WP_150775552.1">
    <property type="nucleotide sequence ID" value="NZ_CABVGZ010000040.1"/>
</dbReference>
<protein>
    <recommendedName>
        <fullName evidence="3">Phospholipase</fullName>
    </recommendedName>
</protein>
<dbReference type="AlphaFoldDB" id="A0A5E6UKZ7"/>
<sequence>MNNIDNFQPHQWMADSPQIDNLSLFELSLPGAHNAGCDWEAGYALIPGKNWVACQDVSFYSQLNRGARALDIRLTSDNKAQGLARFSFHHGGYRSSRTLADLVRDVKAFYERNIDEFIILDFHELGEDKVAFDHSEFQALMLEHLGERMIPTRNLHLTLGQLKAISPLQRIMVAASMTWETEDHRILGKIHHKWIDQRFVTPLELQVYITKVLNTPISTLRPWSLSATSFSLGGGPKRILEELDNWFDPTRSDWAKKCNIINFDFIKNSKIVRFCQMANLEKAIEKSRSSVREQTV</sequence>
<dbReference type="PANTHER" id="PTHR13593">
    <property type="match status" value="1"/>
</dbReference>
<evidence type="ECO:0000313" key="1">
    <source>
        <dbReference type="EMBL" id="VVN06495.1"/>
    </source>
</evidence>
<dbReference type="EMBL" id="CABVGZ010000040">
    <property type="protein sequence ID" value="VVN06495.1"/>
    <property type="molecule type" value="Genomic_DNA"/>
</dbReference>
<dbReference type="InterPro" id="IPR051057">
    <property type="entry name" value="PI-PLC_domain"/>
</dbReference>
<dbReference type="GO" id="GO:0008081">
    <property type="term" value="F:phosphoric diester hydrolase activity"/>
    <property type="evidence" value="ECO:0007669"/>
    <property type="project" value="InterPro"/>
</dbReference>
<dbReference type="Proteomes" id="UP000326241">
    <property type="component" value="Unassembled WGS sequence"/>
</dbReference>
<dbReference type="GO" id="GO:0006629">
    <property type="term" value="P:lipid metabolic process"/>
    <property type="evidence" value="ECO:0007669"/>
    <property type="project" value="InterPro"/>
</dbReference>
<dbReference type="CDD" id="cd08557">
    <property type="entry name" value="PI-PLCc_bacteria_like"/>
    <property type="match status" value="1"/>
</dbReference>
<dbReference type="PROSITE" id="PS50007">
    <property type="entry name" value="PIPLC_X_DOMAIN"/>
    <property type="match status" value="1"/>
</dbReference>
<dbReference type="PANTHER" id="PTHR13593:SF113">
    <property type="entry name" value="SI:DKEY-266F7.9"/>
    <property type="match status" value="1"/>
</dbReference>
<dbReference type="SUPFAM" id="SSF51695">
    <property type="entry name" value="PLC-like phosphodiesterases"/>
    <property type="match status" value="1"/>
</dbReference>
<reference evidence="1 2" key="1">
    <citation type="submission" date="2019-09" db="EMBL/GenBank/DDBJ databases">
        <authorList>
            <person name="Chandra G."/>
            <person name="Truman W A."/>
        </authorList>
    </citation>
    <scope>NUCLEOTIDE SEQUENCE [LARGE SCALE GENOMIC DNA]</scope>
    <source>
        <strain evidence="1">PS624</strain>
    </source>
</reference>
<proteinExistence type="predicted"/>
<dbReference type="InterPro" id="IPR017946">
    <property type="entry name" value="PLC-like_Pdiesterase_TIM-brl"/>
</dbReference>